<organism evidence="1 2">
    <name type="scientific">Aspergillus granulosus</name>
    <dbReference type="NCBI Taxonomy" id="176169"/>
    <lineage>
        <taxon>Eukaryota</taxon>
        <taxon>Fungi</taxon>
        <taxon>Dikarya</taxon>
        <taxon>Ascomycota</taxon>
        <taxon>Pezizomycotina</taxon>
        <taxon>Eurotiomycetes</taxon>
        <taxon>Eurotiomycetidae</taxon>
        <taxon>Eurotiales</taxon>
        <taxon>Aspergillaceae</taxon>
        <taxon>Aspergillus</taxon>
        <taxon>Aspergillus subgen. Nidulantes</taxon>
    </lineage>
</organism>
<sequence>MDDCLFRAWCERQPVDKLKSIQGSGSSSLAAHRCLRIREEISRHNVRELDIHDEALEWMENNKALVDSGVMTHTLRAANASSRSILLNFSWWYSHSTVLKFWRC</sequence>
<proteinExistence type="predicted"/>
<reference evidence="1 2" key="1">
    <citation type="submission" date="2024-07" db="EMBL/GenBank/DDBJ databases">
        <title>Section-level genome sequencing and comparative genomics of Aspergillus sections Usti and Cavernicolus.</title>
        <authorList>
            <consortium name="Lawrence Berkeley National Laboratory"/>
            <person name="Nybo J.L."/>
            <person name="Vesth T.C."/>
            <person name="Theobald S."/>
            <person name="Frisvad J.C."/>
            <person name="Larsen T.O."/>
            <person name="Kjaerboelling I."/>
            <person name="Rothschild-Mancinelli K."/>
            <person name="Lyhne E.K."/>
            <person name="Kogle M.E."/>
            <person name="Barry K."/>
            <person name="Clum A."/>
            <person name="Na H."/>
            <person name="Ledsgaard L."/>
            <person name="Lin J."/>
            <person name="Lipzen A."/>
            <person name="Kuo A."/>
            <person name="Riley R."/>
            <person name="Mondo S."/>
            <person name="Labutti K."/>
            <person name="Haridas S."/>
            <person name="Pangalinan J."/>
            <person name="Salamov A.A."/>
            <person name="Simmons B.A."/>
            <person name="Magnuson J.K."/>
            <person name="Chen J."/>
            <person name="Drula E."/>
            <person name="Henrissat B."/>
            <person name="Wiebenga A."/>
            <person name="Lubbers R.J."/>
            <person name="Gomes A.C."/>
            <person name="Makela M.R."/>
            <person name="Stajich J."/>
            <person name="Grigoriev I.V."/>
            <person name="Mortensen U.H."/>
            <person name="De Vries R.P."/>
            <person name="Baker S.E."/>
            <person name="Andersen M.R."/>
        </authorList>
    </citation>
    <scope>NUCLEOTIDE SEQUENCE [LARGE SCALE GENOMIC DNA]</scope>
    <source>
        <strain evidence="1 2">CBS 588.65</strain>
    </source>
</reference>
<dbReference type="EMBL" id="JBFXLT010000029">
    <property type="protein sequence ID" value="KAL2815144.1"/>
    <property type="molecule type" value="Genomic_DNA"/>
</dbReference>
<accession>A0ABR4HJ08</accession>
<name>A0ABR4HJ08_9EURO</name>
<evidence type="ECO:0000313" key="1">
    <source>
        <dbReference type="EMBL" id="KAL2815144.1"/>
    </source>
</evidence>
<dbReference type="Proteomes" id="UP001610334">
    <property type="component" value="Unassembled WGS sequence"/>
</dbReference>
<gene>
    <name evidence="1" type="ORF">BJX63DRAFT_390581</name>
</gene>
<comment type="caution">
    <text evidence="1">The sequence shown here is derived from an EMBL/GenBank/DDBJ whole genome shotgun (WGS) entry which is preliminary data.</text>
</comment>
<evidence type="ECO:0000313" key="2">
    <source>
        <dbReference type="Proteomes" id="UP001610334"/>
    </source>
</evidence>
<protein>
    <submittedName>
        <fullName evidence="1">Uncharacterized protein</fullName>
    </submittedName>
</protein>
<keyword evidence="2" id="KW-1185">Reference proteome</keyword>